<dbReference type="OrthoDB" id="1118003at2"/>
<gene>
    <name evidence="2" type="ORF">FRY97_12995</name>
</gene>
<name>A0A5C6RJX3_9BACT</name>
<evidence type="ECO:0000313" key="2">
    <source>
        <dbReference type="EMBL" id="TXB62651.1"/>
    </source>
</evidence>
<dbReference type="RefSeq" id="WP_147167976.1">
    <property type="nucleotide sequence ID" value="NZ_VOOR01000026.1"/>
</dbReference>
<protein>
    <recommendedName>
        <fullName evidence="4">Porin family protein</fullName>
    </recommendedName>
</protein>
<comment type="caution">
    <text evidence="2">The sequence shown here is derived from an EMBL/GenBank/DDBJ whole genome shotgun (WGS) entry which is preliminary data.</text>
</comment>
<organism evidence="2 3">
    <name type="scientific">Phaeodactylibacter luteus</name>
    <dbReference type="NCBI Taxonomy" id="1564516"/>
    <lineage>
        <taxon>Bacteria</taxon>
        <taxon>Pseudomonadati</taxon>
        <taxon>Bacteroidota</taxon>
        <taxon>Saprospiria</taxon>
        <taxon>Saprospirales</taxon>
        <taxon>Haliscomenobacteraceae</taxon>
        <taxon>Phaeodactylibacter</taxon>
    </lineage>
</organism>
<dbReference type="Proteomes" id="UP000321580">
    <property type="component" value="Unassembled WGS sequence"/>
</dbReference>
<reference evidence="2 3" key="1">
    <citation type="submission" date="2019-08" db="EMBL/GenBank/DDBJ databases">
        <title>Genome of Phaeodactylibacter luteus.</title>
        <authorList>
            <person name="Bowman J.P."/>
        </authorList>
    </citation>
    <scope>NUCLEOTIDE SEQUENCE [LARGE SCALE GENOMIC DNA]</scope>
    <source>
        <strain evidence="2 3">KCTC 42180</strain>
    </source>
</reference>
<proteinExistence type="predicted"/>
<evidence type="ECO:0000313" key="3">
    <source>
        <dbReference type="Proteomes" id="UP000321580"/>
    </source>
</evidence>
<keyword evidence="1" id="KW-0732">Signal</keyword>
<evidence type="ECO:0000256" key="1">
    <source>
        <dbReference type="SAM" id="SignalP"/>
    </source>
</evidence>
<dbReference type="AlphaFoldDB" id="A0A5C6RJX3"/>
<accession>A0A5C6RJX3</accession>
<keyword evidence="3" id="KW-1185">Reference proteome</keyword>
<feature type="chain" id="PRO_5022807022" description="Porin family protein" evidence="1">
    <location>
        <begin position="21"/>
        <end position="193"/>
    </location>
</feature>
<evidence type="ECO:0008006" key="4">
    <source>
        <dbReference type="Google" id="ProtNLM"/>
    </source>
</evidence>
<sequence>MKTYILLLWISLAVFTSVSAQPFKPHVRAYAGMGLFPTYLKDHSKMKFIPLTAGVDCHLSRHFSLGLSAAHSVTESGLQQFRPGFQAQWDNHFTVVALRFSGQSRMLAERWQVYGGMLAGLTMTRIAMIEGEVEKLREERGIDQQAVNPLYTAFLGARYDFNPRVGGYLELGLGASVLTMGASMRIGKLPKRR</sequence>
<dbReference type="EMBL" id="VOOR01000026">
    <property type="protein sequence ID" value="TXB62651.1"/>
    <property type="molecule type" value="Genomic_DNA"/>
</dbReference>
<feature type="signal peptide" evidence="1">
    <location>
        <begin position="1"/>
        <end position="20"/>
    </location>
</feature>